<dbReference type="Pfam" id="PF06371">
    <property type="entry name" value="Drf_GBD"/>
    <property type="match status" value="1"/>
</dbReference>
<dbReference type="InterPro" id="IPR011989">
    <property type="entry name" value="ARM-like"/>
</dbReference>
<dbReference type="SMART" id="SM01139">
    <property type="entry name" value="Drf_FH3"/>
    <property type="match status" value="1"/>
</dbReference>
<evidence type="ECO:0000259" key="4">
    <source>
        <dbReference type="PROSITE" id="PS51232"/>
    </source>
</evidence>
<proteinExistence type="inferred from homology"/>
<feature type="coiled-coil region" evidence="2">
    <location>
        <begin position="445"/>
        <end position="472"/>
    </location>
</feature>
<reference evidence="6 7" key="1">
    <citation type="journal article" date="2018" name="MBio">
        <title>Comparative Genomics Reveals the Core Gene Toolbox for the Fungus-Insect Symbiosis.</title>
        <authorList>
            <person name="Wang Y."/>
            <person name="Stata M."/>
            <person name="Wang W."/>
            <person name="Stajich J.E."/>
            <person name="White M.M."/>
            <person name="Moncalvo J.M."/>
        </authorList>
    </citation>
    <scope>NUCLEOTIDE SEQUENCE [LARGE SCALE GENOMIC DNA]</scope>
    <source>
        <strain evidence="6 7">SWE-8-4</strain>
    </source>
</reference>
<name>A0A2T9YUT0_9FUNG</name>
<dbReference type="STRING" id="133385.A0A2T9YUT0"/>
<dbReference type="InterPro" id="IPR014768">
    <property type="entry name" value="GBD/FH3_dom"/>
</dbReference>
<gene>
    <name evidence="6" type="ORF">BB561_001397</name>
</gene>
<dbReference type="InterPro" id="IPR042201">
    <property type="entry name" value="FH2_Formin_sf"/>
</dbReference>
<evidence type="ECO:0000256" key="2">
    <source>
        <dbReference type="SAM" id="Coils"/>
    </source>
</evidence>
<comment type="similarity">
    <text evidence="1">Belongs to the formin homology family. BNI1 subfamily.</text>
</comment>
<dbReference type="OrthoDB" id="1104827at2759"/>
<dbReference type="PANTHER" id="PTHR47102">
    <property type="entry name" value="PROTEIN BNI1"/>
    <property type="match status" value="1"/>
</dbReference>
<dbReference type="GO" id="GO:0031267">
    <property type="term" value="F:small GTPase binding"/>
    <property type="evidence" value="ECO:0007669"/>
    <property type="project" value="InterPro"/>
</dbReference>
<dbReference type="EMBL" id="MBFR01000041">
    <property type="protein sequence ID" value="PVU96081.1"/>
    <property type="molecule type" value="Genomic_DNA"/>
</dbReference>
<accession>A0A2T9YUT0</accession>
<evidence type="ECO:0000256" key="1">
    <source>
        <dbReference type="ARBA" id="ARBA00037935"/>
    </source>
</evidence>
<keyword evidence="2" id="KW-0175">Coiled coil</keyword>
<dbReference type="PROSITE" id="PS51232">
    <property type="entry name" value="GBD_FH3"/>
    <property type="match status" value="1"/>
</dbReference>
<dbReference type="SMART" id="SM00498">
    <property type="entry name" value="FH2"/>
    <property type="match status" value="1"/>
</dbReference>
<feature type="domain" description="GBD/FH3" evidence="4">
    <location>
        <begin position="21"/>
        <end position="436"/>
    </location>
</feature>
<feature type="region of interest" description="Disordered" evidence="3">
    <location>
        <begin position="1247"/>
        <end position="1273"/>
    </location>
</feature>
<dbReference type="Proteomes" id="UP000245383">
    <property type="component" value="Unassembled WGS sequence"/>
</dbReference>
<dbReference type="SUPFAM" id="SSF101447">
    <property type="entry name" value="Formin homology 2 domain (FH2 domain)"/>
    <property type="match status" value="1"/>
</dbReference>
<dbReference type="Pfam" id="PF06367">
    <property type="entry name" value="Drf_FH3"/>
    <property type="match status" value="1"/>
</dbReference>
<dbReference type="InterPro" id="IPR015425">
    <property type="entry name" value="FH2_Formin"/>
</dbReference>
<dbReference type="InterPro" id="IPR051661">
    <property type="entry name" value="Actin_filament_regulator"/>
</dbReference>
<dbReference type="GO" id="GO:0003779">
    <property type="term" value="F:actin binding"/>
    <property type="evidence" value="ECO:0007669"/>
    <property type="project" value="InterPro"/>
</dbReference>
<protein>
    <recommendedName>
        <fullName evidence="8">FH2 domain-containing protein</fullName>
    </recommendedName>
</protein>
<dbReference type="InterPro" id="IPR016024">
    <property type="entry name" value="ARM-type_fold"/>
</dbReference>
<sequence>MESKKKSSFLRKGSIKLFGISKNDTDKNLEKEFTILMDGMNIQGNQRDAMRKLSKDKKVILLESQKNLAKKKRKSAQINIEDYIRILLAASEPSVETSFFVGLRVNLSTSHIDWVNKFISLKGIETLVNYLMLINQNANADERLGLQELEILRSFRAIVNTDMGENQFYSSTTVYIALCRSLDGMYPETRKLVSEILTYSCYYHNEASYKYLAAGFEEYWKTRQSFCAFYHWVNKLKESASFILNEQPLAKPEEFHDNQESILSNFIFINSFISKNSNLQLRVAFRDELEKAGIQDVITILYKVKDSFLKYQIEKYEQEGLTDTVNIEEVYKNFIKHEVKTIQQASDALLCRVGGENNIQDLLEIYKYILLITPEEWQTKKPLQSVKDLLENLKKNNFDITGTLEQENKDNSKSNKKDRDRNSVYSGRVERLSKSINRKTELDTLEKIINENQSFQKKINELNELNTQLKIDIDAKADGLVGSLRKKTLALEDLLRISRHTIGSLQSQISENLLSKNSKKLKKSNSFNADDFENHESIKSLSLNQTDLLLNLIQKSNINNGIYDSIDEEFKNKANNILDNKDKENNVLDSKNKKDNVLDSKNKENGCLKSKNTMLIHIDKAPDFRDSLEIAESAKTLVSLSPLNKIEFPRNKRKSIYVRKSKPRELSDSFEALKYLASTQEILKQKGISNIFEITESNQNDHILTKSKDDITLSKKLSKKFNKTDSKEFIENKSKNKVSLDSSVILQLVPLKTVLVDPNGAIIDEKSKLSILRAVSNDRKMLRNISKVKLKALHWTKMNNKETRGSFWENLQTIGVDENELEDDMSKYNIFNIIDEKFSEKETLNIKELRKLKKIKEKKEVTILTHKRAHAVNLALGQMKKFSIYNIRNKIIQIDDEFLSKLIISHIKICIPTREEKTLLIGNLNKKDDFAKADRFMTELIGISRIGQRIDCLEFRASWELLVSDTMTDIKKISIASECLFDSKEFIKLLQIILIIGNYMNGSGFRGGAFGFKISSINKIIETKDKSNKTTLLHVLLDVIENNFSNILEFKSQLKPINDACSVSYKEVKITMNRINKNISIIQKEIEECENQIQIDELSENSSSDYEDYLSEDLVETTSNSVDNDNQQIVSLKAEKNKTRQLCKKKSYALVTFVKTFKPFIEKVKKTYDNIEKKANRMMKMYEKATRAFGENPKTTLPEDFFYIIKTFIFSCEKAIRENQMTRKQKIVEEKNRMLLEMKIAQRKVVQESNAKTDKNKKLSTDPKDLPYKENVPTDGNANSAIGILLESLKSPLKETNDIIKKRNVYTDEETLYGSNSIINIDNRSSVIIGAQALNMLRAIRESTPTKQKSKKKDEHNVRGSIAQRNKRGSNTKII</sequence>
<keyword evidence="7" id="KW-1185">Reference proteome</keyword>
<evidence type="ECO:0000313" key="7">
    <source>
        <dbReference type="Proteomes" id="UP000245383"/>
    </source>
</evidence>
<feature type="coiled-coil region" evidence="2">
    <location>
        <begin position="1161"/>
        <end position="1188"/>
    </location>
</feature>
<feature type="domain" description="FH2" evidence="5">
    <location>
        <begin position="780"/>
        <end position="1238"/>
    </location>
</feature>
<comment type="caution">
    <text evidence="6">The sequence shown here is derived from an EMBL/GenBank/DDBJ whole genome shotgun (WGS) entry which is preliminary data.</text>
</comment>
<dbReference type="GO" id="GO:0051301">
    <property type="term" value="P:cell division"/>
    <property type="evidence" value="ECO:0007669"/>
    <property type="project" value="UniProtKB-ARBA"/>
</dbReference>
<feature type="compositionally biased region" description="Basic residues" evidence="3">
    <location>
        <begin position="1365"/>
        <end position="1375"/>
    </location>
</feature>
<dbReference type="Gene3D" id="1.25.10.10">
    <property type="entry name" value="Leucine-rich Repeat Variant"/>
    <property type="match status" value="1"/>
</dbReference>
<dbReference type="SMART" id="SM01140">
    <property type="entry name" value="Drf_GBD"/>
    <property type="match status" value="1"/>
</dbReference>
<dbReference type="Gene3D" id="1.20.58.2220">
    <property type="entry name" value="Formin, FH2 domain"/>
    <property type="match status" value="1"/>
</dbReference>
<dbReference type="GO" id="GO:0005938">
    <property type="term" value="C:cell cortex"/>
    <property type="evidence" value="ECO:0007669"/>
    <property type="project" value="UniProtKB-ARBA"/>
</dbReference>
<evidence type="ECO:0000259" key="5">
    <source>
        <dbReference type="PROSITE" id="PS51444"/>
    </source>
</evidence>
<evidence type="ECO:0008006" key="8">
    <source>
        <dbReference type="Google" id="ProtNLM"/>
    </source>
</evidence>
<feature type="compositionally biased region" description="Basic and acidic residues" evidence="3">
    <location>
        <begin position="1251"/>
        <end position="1268"/>
    </location>
</feature>
<evidence type="ECO:0000313" key="6">
    <source>
        <dbReference type="EMBL" id="PVU96081.1"/>
    </source>
</evidence>
<dbReference type="SUPFAM" id="SSF48371">
    <property type="entry name" value="ARM repeat"/>
    <property type="match status" value="1"/>
</dbReference>
<dbReference type="Pfam" id="PF02181">
    <property type="entry name" value="FH2"/>
    <property type="match status" value="1"/>
</dbReference>
<organism evidence="6 7">
    <name type="scientific">Smittium simulii</name>
    <dbReference type="NCBI Taxonomy" id="133385"/>
    <lineage>
        <taxon>Eukaryota</taxon>
        <taxon>Fungi</taxon>
        <taxon>Fungi incertae sedis</taxon>
        <taxon>Zoopagomycota</taxon>
        <taxon>Kickxellomycotina</taxon>
        <taxon>Harpellomycetes</taxon>
        <taxon>Harpellales</taxon>
        <taxon>Legeriomycetaceae</taxon>
        <taxon>Smittium</taxon>
    </lineage>
</organism>
<dbReference type="PANTHER" id="PTHR47102:SF2">
    <property type="entry name" value="PROTEIN BNI1"/>
    <property type="match status" value="1"/>
</dbReference>
<dbReference type="GO" id="GO:0015629">
    <property type="term" value="C:actin cytoskeleton"/>
    <property type="evidence" value="ECO:0007669"/>
    <property type="project" value="UniProtKB-ARBA"/>
</dbReference>
<feature type="compositionally biased region" description="Basic and acidic residues" evidence="3">
    <location>
        <begin position="406"/>
        <end position="424"/>
    </location>
</feature>
<dbReference type="InterPro" id="IPR010473">
    <property type="entry name" value="GTPase-bd"/>
</dbReference>
<dbReference type="InterPro" id="IPR010472">
    <property type="entry name" value="FH3_dom"/>
</dbReference>
<feature type="region of interest" description="Disordered" evidence="3">
    <location>
        <begin position="402"/>
        <end position="424"/>
    </location>
</feature>
<dbReference type="PROSITE" id="PS51444">
    <property type="entry name" value="FH2"/>
    <property type="match status" value="1"/>
</dbReference>
<dbReference type="GO" id="GO:0032153">
    <property type="term" value="C:cell division site"/>
    <property type="evidence" value="ECO:0007669"/>
    <property type="project" value="UniProtKB-ARBA"/>
</dbReference>
<feature type="region of interest" description="Disordered" evidence="3">
    <location>
        <begin position="1342"/>
        <end position="1375"/>
    </location>
</feature>
<dbReference type="GO" id="GO:0030036">
    <property type="term" value="P:actin cytoskeleton organization"/>
    <property type="evidence" value="ECO:0007669"/>
    <property type="project" value="InterPro"/>
</dbReference>
<evidence type="ECO:0000256" key="3">
    <source>
        <dbReference type="SAM" id="MobiDB-lite"/>
    </source>
</evidence>